<feature type="binding site" evidence="5">
    <location>
        <position position="203"/>
    </location>
    <ligand>
        <name>FAD</name>
        <dbReference type="ChEBI" id="CHEBI:57692"/>
    </ligand>
</feature>
<name>A0A1W2FRQ8_KIBAR</name>
<evidence type="ECO:0000256" key="1">
    <source>
        <dbReference type="ARBA" id="ARBA00001974"/>
    </source>
</evidence>
<dbReference type="PROSITE" id="PS00623">
    <property type="entry name" value="GMC_OXRED_1"/>
    <property type="match status" value="1"/>
</dbReference>
<feature type="domain" description="Glucose-methanol-choline oxidoreductase N-terminal" evidence="7">
    <location>
        <begin position="75"/>
        <end position="98"/>
    </location>
</feature>
<dbReference type="EMBL" id="FWXV01000010">
    <property type="protein sequence ID" value="SMD24615.1"/>
    <property type="molecule type" value="Genomic_DNA"/>
</dbReference>
<evidence type="ECO:0000256" key="5">
    <source>
        <dbReference type="PIRSR" id="PIRSR000137-2"/>
    </source>
</evidence>
<reference evidence="8 9" key="1">
    <citation type="submission" date="2017-04" db="EMBL/GenBank/DDBJ databases">
        <authorList>
            <person name="Afonso C.L."/>
            <person name="Miller P.J."/>
            <person name="Scott M.A."/>
            <person name="Spackman E."/>
            <person name="Goraichik I."/>
            <person name="Dimitrov K.M."/>
            <person name="Suarez D.L."/>
            <person name="Swayne D.E."/>
        </authorList>
    </citation>
    <scope>NUCLEOTIDE SEQUENCE [LARGE SCALE GENOMIC DNA]</scope>
    <source>
        <strain evidence="8 9">DSM 43828</strain>
    </source>
</reference>
<feature type="binding site" evidence="5">
    <location>
        <position position="399"/>
    </location>
    <ligand>
        <name>substrate</name>
    </ligand>
</feature>
<dbReference type="InterPro" id="IPR036188">
    <property type="entry name" value="FAD/NAD-bd_sf"/>
</dbReference>
<keyword evidence="4 5" id="KW-0274">FAD</keyword>
<dbReference type="SUPFAM" id="SSF54373">
    <property type="entry name" value="FAD-linked reductases, C-terminal domain"/>
    <property type="match status" value="1"/>
</dbReference>
<dbReference type="PANTHER" id="PTHR11552:SF147">
    <property type="entry name" value="CHOLINE DEHYDROGENASE, MITOCHONDRIAL"/>
    <property type="match status" value="1"/>
</dbReference>
<dbReference type="Gene3D" id="3.30.410.40">
    <property type="match status" value="1"/>
</dbReference>
<dbReference type="PIRSF" id="PIRSF000137">
    <property type="entry name" value="Alcohol_oxidase"/>
    <property type="match status" value="1"/>
</dbReference>
<keyword evidence="3 6" id="KW-0285">Flavoprotein</keyword>
<evidence type="ECO:0000256" key="6">
    <source>
        <dbReference type="RuleBase" id="RU003968"/>
    </source>
</evidence>
<dbReference type="Pfam" id="PF05199">
    <property type="entry name" value="GMC_oxred_C"/>
    <property type="match status" value="1"/>
</dbReference>
<evidence type="ECO:0000256" key="3">
    <source>
        <dbReference type="ARBA" id="ARBA00022630"/>
    </source>
</evidence>
<proteinExistence type="inferred from homology"/>
<dbReference type="RefSeq" id="WP_084433066.1">
    <property type="nucleotide sequence ID" value="NZ_FWXV01000010.1"/>
</dbReference>
<dbReference type="PANTHER" id="PTHR11552">
    <property type="entry name" value="GLUCOSE-METHANOL-CHOLINE GMC OXIDOREDUCTASE"/>
    <property type="match status" value="1"/>
</dbReference>
<dbReference type="OrthoDB" id="3659813at2"/>
<dbReference type="Proteomes" id="UP000192674">
    <property type="component" value="Unassembled WGS sequence"/>
</dbReference>
<dbReference type="SUPFAM" id="SSF51905">
    <property type="entry name" value="FAD/NAD(P)-binding domain"/>
    <property type="match status" value="1"/>
</dbReference>
<accession>A0A1W2FRQ8</accession>
<dbReference type="GO" id="GO:0016614">
    <property type="term" value="F:oxidoreductase activity, acting on CH-OH group of donors"/>
    <property type="evidence" value="ECO:0007669"/>
    <property type="project" value="InterPro"/>
</dbReference>
<dbReference type="Gene3D" id="3.50.50.60">
    <property type="entry name" value="FAD/NAD(P)-binding domain"/>
    <property type="match status" value="1"/>
</dbReference>
<keyword evidence="9" id="KW-1185">Reference proteome</keyword>
<evidence type="ECO:0000256" key="4">
    <source>
        <dbReference type="ARBA" id="ARBA00022827"/>
    </source>
</evidence>
<evidence type="ECO:0000256" key="2">
    <source>
        <dbReference type="ARBA" id="ARBA00010790"/>
    </source>
</evidence>
<evidence type="ECO:0000259" key="7">
    <source>
        <dbReference type="PROSITE" id="PS00623"/>
    </source>
</evidence>
<gene>
    <name evidence="8" type="ORF">SAMN05661093_08681</name>
</gene>
<dbReference type="AlphaFoldDB" id="A0A1W2FRQ8"/>
<organism evidence="8 9">
    <name type="scientific">Kibdelosporangium aridum</name>
    <dbReference type="NCBI Taxonomy" id="2030"/>
    <lineage>
        <taxon>Bacteria</taxon>
        <taxon>Bacillati</taxon>
        <taxon>Actinomycetota</taxon>
        <taxon>Actinomycetes</taxon>
        <taxon>Pseudonocardiales</taxon>
        <taxon>Pseudonocardiaceae</taxon>
        <taxon>Kibdelosporangium</taxon>
    </lineage>
</organism>
<dbReference type="Pfam" id="PF00732">
    <property type="entry name" value="GMC_oxred_N"/>
    <property type="match status" value="1"/>
</dbReference>
<comment type="similarity">
    <text evidence="2 6">Belongs to the GMC oxidoreductase family.</text>
</comment>
<evidence type="ECO:0000313" key="8">
    <source>
        <dbReference type="EMBL" id="SMD24615.1"/>
    </source>
</evidence>
<sequence>MTSYDYVVVGAGSAGCVLATRLSHHARVLLIEAGSATPPTALPRLAWTLYETTANWGDQTVEQASVRRPLDLPRGRGVGGSSAINAMVFARGHRSSYDWGPGWTFDDLLPYFRRSETAIGRDPVLRGTDGPLTVAPALDRHPLAIAGFEAALEAGHAEAKDISGGLEEGFGWPDLCIVDGQRLSVAGAYLPQANVDIVADAMVHRIRIRNGRAVGVDYNDTTVDCSGEVILTAGAIGSAQLMLLSGIGPADELHTLGIPVVADLPVGENLHDHALFSIKYDSAQPVPESVYNGIEVIGLAGDLQFLYFARIPVGDVYGIYFSLMAPHSRGRLRLASPRPGDRPLIDPGYLSDSRDMATALTGLDMARALGATRALAPWRAAEPLIKDPKAYLREELGSYFHYVGTCAMGRVVDSDLRVHGIEGLRVADASVIPAIPSANTNATVVAIAERAAALVNEEHVSG</sequence>
<comment type="cofactor">
    <cofactor evidence="1 5">
        <name>FAD</name>
        <dbReference type="ChEBI" id="CHEBI:57692"/>
    </cofactor>
</comment>
<dbReference type="GO" id="GO:0050660">
    <property type="term" value="F:flavin adenine dinucleotide binding"/>
    <property type="evidence" value="ECO:0007669"/>
    <property type="project" value="InterPro"/>
</dbReference>
<dbReference type="InterPro" id="IPR007867">
    <property type="entry name" value="GMC_OxRtase_C"/>
</dbReference>
<evidence type="ECO:0000313" key="9">
    <source>
        <dbReference type="Proteomes" id="UP000192674"/>
    </source>
</evidence>
<dbReference type="InterPro" id="IPR012132">
    <property type="entry name" value="GMC_OxRdtase"/>
</dbReference>
<feature type="binding site" evidence="5">
    <location>
        <begin position="85"/>
        <end position="88"/>
    </location>
    <ligand>
        <name>FAD</name>
        <dbReference type="ChEBI" id="CHEBI:57692"/>
    </ligand>
</feature>
<dbReference type="InterPro" id="IPR000172">
    <property type="entry name" value="GMC_OxRdtase_N"/>
</dbReference>
<protein>
    <submittedName>
        <fullName evidence="8">Choline dehydrogenase</fullName>
    </submittedName>
</protein>